<comment type="caution">
    <text evidence="2">The sequence shown here is derived from an EMBL/GenBank/DDBJ whole genome shotgun (WGS) entry which is preliminary data.</text>
</comment>
<name>A0ABS5KUH3_9ACTN</name>
<evidence type="ECO:0000313" key="3">
    <source>
        <dbReference type="Proteomes" id="UP000730482"/>
    </source>
</evidence>
<gene>
    <name evidence="2" type="ORF">KGQ19_22880</name>
</gene>
<sequence length="62" mass="6914">MNKSSAEEPRGHEGPRTPHKEHGQQEQRERGRPEAADHDLVTATARRIIASDAPIIHRLGTI</sequence>
<evidence type="ECO:0000256" key="1">
    <source>
        <dbReference type="SAM" id="MobiDB-lite"/>
    </source>
</evidence>
<feature type="region of interest" description="Disordered" evidence="1">
    <location>
        <begin position="1"/>
        <end position="41"/>
    </location>
</feature>
<dbReference type="RefSeq" id="WP_212011271.1">
    <property type="nucleotide sequence ID" value="NZ_JAAFYZ010000080.1"/>
</dbReference>
<reference evidence="2 3" key="1">
    <citation type="submission" date="2020-02" db="EMBL/GenBank/DDBJ databases">
        <title>Acidophilic actinobacteria isolated from forest soil.</title>
        <authorList>
            <person name="Golinska P."/>
        </authorList>
    </citation>
    <scope>NUCLEOTIDE SEQUENCE [LARGE SCALE GENOMIC DNA]</scope>
    <source>
        <strain evidence="2 3">NL8</strain>
    </source>
</reference>
<keyword evidence="3" id="KW-1185">Reference proteome</keyword>
<accession>A0ABS5KUH3</accession>
<proteinExistence type="predicted"/>
<evidence type="ECO:0000313" key="2">
    <source>
        <dbReference type="EMBL" id="MBS2549713.1"/>
    </source>
</evidence>
<organism evidence="2 3">
    <name type="scientific">Catenulispora pinistramenti</name>
    <dbReference type="NCBI Taxonomy" id="2705254"/>
    <lineage>
        <taxon>Bacteria</taxon>
        <taxon>Bacillati</taxon>
        <taxon>Actinomycetota</taxon>
        <taxon>Actinomycetes</taxon>
        <taxon>Catenulisporales</taxon>
        <taxon>Catenulisporaceae</taxon>
        <taxon>Catenulispora</taxon>
    </lineage>
</organism>
<feature type="compositionally biased region" description="Basic and acidic residues" evidence="1">
    <location>
        <begin position="1"/>
        <end position="40"/>
    </location>
</feature>
<protein>
    <submittedName>
        <fullName evidence="2">Uncharacterized protein</fullName>
    </submittedName>
</protein>
<dbReference type="Proteomes" id="UP000730482">
    <property type="component" value="Unassembled WGS sequence"/>
</dbReference>
<dbReference type="EMBL" id="JAAFYZ010000080">
    <property type="protein sequence ID" value="MBS2549713.1"/>
    <property type="molecule type" value="Genomic_DNA"/>
</dbReference>